<evidence type="ECO:0000313" key="2">
    <source>
        <dbReference type="EMBL" id="KAF2739880.1"/>
    </source>
</evidence>
<proteinExistence type="predicted"/>
<reference evidence="2" key="1">
    <citation type="journal article" date="2020" name="Stud. Mycol.">
        <title>101 Dothideomycetes genomes: a test case for predicting lifestyles and emergence of pathogens.</title>
        <authorList>
            <person name="Haridas S."/>
            <person name="Albert R."/>
            <person name="Binder M."/>
            <person name="Bloem J."/>
            <person name="Labutti K."/>
            <person name="Salamov A."/>
            <person name="Andreopoulos B."/>
            <person name="Baker S."/>
            <person name="Barry K."/>
            <person name="Bills G."/>
            <person name="Bluhm B."/>
            <person name="Cannon C."/>
            <person name="Castanera R."/>
            <person name="Culley D."/>
            <person name="Daum C."/>
            <person name="Ezra D."/>
            <person name="Gonzalez J."/>
            <person name="Henrissat B."/>
            <person name="Kuo A."/>
            <person name="Liang C."/>
            <person name="Lipzen A."/>
            <person name="Lutzoni F."/>
            <person name="Magnuson J."/>
            <person name="Mondo S."/>
            <person name="Nolan M."/>
            <person name="Ohm R."/>
            <person name="Pangilinan J."/>
            <person name="Park H.-J."/>
            <person name="Ramirez L."/>
            <person name="Alfaro M."/>
            <person name="Sun H."/>
            <person name="Tritt A."/>
            <person name="Yoshinaga Y."/>
            <person name="Zwiers L.-H."/>
            <person name="Turgeon B."/>
            <person name="Goodwin S."/>
            <person name="Spatafora J."/>
            <person name="Crous P."/>
            <person name="Grigoriev I."/>
        </authorList>
    </citation>
    <scope>NUCLEOTIDE SEQUENCE</scope>
    <source>
        <strain evidence="2">CBS 125425</strain>
    </source>
</reference>
<evidence type="ECO:0000256" key="1">
    <source>
        <dbReference type="SAM" id="MobiDB-lite"/>
    </source>
</evidence>
<evidence type="ECO:0000313" key="3">
    <source>
        <dbReference type="Proteomes" id="UP000799444"/>
    </source>
</evidence>
<keyword evidence="3" id="KW-1185">Reference proteome</keyword>
<sequence length="388" mass="43433">MPRQLPWLIKSSQRKTQLKAHQAVRDDSDDEFFAGTILASSGKGKGKGKQRADSPPDSDQDELPELPFISSPHEGKSKDSDPNLRAPSSSPPPRDAELSPPNVEYMRKGISKFDLRDDEWMMVEDEFLRTAKLFTRHLHLEAYERIKKDNDEARQKREAEQEQEQDRPVVPHSKPSVESMMKQKADAQLKAQKKALRDVMTKPEPPKRSSTVPSSKPDPGAPPKRAGTDSIFSRPAQDLDTDDEDDLDAPPRPSYSRTPSAPTPTFAKPAIPPKSQPSATPTSRPIRKSAFELFDDWTPSKPSSPPAKSAHTSPFTSRAMPTRTSPSKTPAPASNQPSSNPPNESDSQSQDRSPQAERFTKRKVEREKEAEREKRKSVKLEDIPTFLY</sequence>
<comment type="caution">
    <text evidence="2">The sequence shown here is derived from an EMBL/GenBank/DDBJ whole genome shotgun (WGS) entry which is preliminary data.</text>
</comment>
<dbReference type="OrthoDB" id="5374569at2759"/>
<feature type="compositionally biased region" description="Acidic residues" evidence="1">
    <location>
        <begin position="239"/>
        <end position="248"/>
    </location>
</feature>
<dbReference type="AlphaFoldDB" id="A0A9P4R864"/>
<organism evidence="2 3">
    <name type="scientific">Polyplosphaeria fusca</name>
    <dbReference type="NCBI Taxonomy" id="682080"/>
    <lineage>
        <taxon>Eukaryota</taxon>
        <taxon>Fungi</taxon>
        <taxon>Dikarya</taxon>
        <taxon>Ascomycota</taxon>
        <taxon>Pezizomycotina</taxon>
        <taxon>Dothideomycetes</taxon>
        <taxon>Pleosporomycetidae</taxon>
        <taxon>Pleosporales</taxon>
        <taxon>Tetraplosphaeriaceae</taxon>
        <taxon>Polyplosphaeria</taxon>
    </lineage>
</organism>
<feature type="compositionally biased region" description="Basic and acidic residues" evidence="1">
    <location>
        <begin position="73"/>
        <end position="82"/>
    </location>
</feature>
<feature type="region of interest" description="Disordered" evidence="1">
    <location>
        <begin position="1"/>
        <end position="104"/>
    </location>
</feature>
<dbReference type="EMBL" id="ML996102">
    <property type="protein sequence ID" value="KAF2739880.1"/>
    <property type="molecule type" value="Genomic_DNA"/>
</dbReference>
<name>A0A9P4R864_9PLEO</name>
<feature type="compositionally biased region" description="Basic and acidic residues" evidence="1">
    <location>
        <begin position="354"/>
        <end position="382"/>
    </location>
</feature>
<feature type="compositionally biased region" description="Basic and acidic residues" evidence="1">
    <location>
        <begin position="195"/>
        <end position="207"/>
    </location>
</feature>
<dbReference type="Proteomes" id="UP000799444">
    <property type="component" value="Unassembled WGS sequence"/>
</dbReference>
<gene>
    <name evidence="2" type="ORF">EJ04DRAFT_604462</name>
</gene>
<accession>A0A9P4R864</accession>
<feature type="compositionally biased region" description="Basic and acidic residues" evidence="1">
    <location>
        <begin position="144"/>
        <end position="169"/>
    </location>
</feature>
<protein>
    <submittedName>
        <fullName evidence="2">Uncharacterized protein</fullName>
    </submittedName>
</protein>
<feature type="region of interest" description="Disordered" evidence="1">
    <location>
        <begin position="144"/>
        <end position="388"/>
    </location>
</feature>
<feature type="compositionally biased region" description="Low complexity" evidence="1">
    <location>
        <begin position="330"/>
        <end position="350"/>
    </location>
</feature>